<accession>A0A4R1BCJ2</accession>
<evidence type="ECO:0000313" key="1">
    <source>
        <dbReference type="EMBL" id="TCJ14707.1"/>
    </source>
</evidence>
<keyword evidence="2" id="KW-1185">Reference proteome</keyword>
<sequence length="183" mass="20252">MENSDNFASLTAETKAEADRLFLSYAVRNLTGADLFLFNRMYDDVDEEGRYRVSPNTCNVVVEQGCVVVSKKIPSLPPFMLVEAPNLPCVTLVPRGGVFSEKLELRLPLRPWTPYADLEPQCHRSTMPLVFELGYFIGREGTRALAKEVPTNAGLLPRFAPFSAASQSLIRVGPFPSVEVLGD</sequence>
<dbReference type="Proteomes" id="UP000295443">
    <property type="component" value="Unassembled WGS sequence"/>
</dbReference>
<name>A0A4R1BCJ2_9PROT</name>
<proteinExistence type="predicted"/>
<reference evidence="1 2" key="1">
    <citation type="submission" date="2019-03" db="EMBL/GenBank/DDBJ databases">
        <title>Genome sequence of Thiobacillaceae bacterium LSR1, a sulfur-oxidizing bacterium isolated from freshwater sediment.</title>
        <authorList>
            <person name="Li S."/>
        </authorList>
    </citation>
    <scope>NUCLEOTIDE SEQUENCE [LARGE SCALE GENOMIC DNA]</scope>
    <source>
        <strain evidence="1 2">LSR1</strain>
    </source>
</reference>
<gene>
    <name evidence="1" type="ORF">EZJ19_08975</name>
</gene>
<organism evidence="1 2">
    <name type="scientific">Parasulfuritortus cantonensis</name>
    <dbReference type="NCBI Taxonomy" id="2528202"/>
    <lineage>
        <taxon>Bacteria</taxon>
        <taxon>Pseudomonadati</taxon>
        <taxon>Pseudomonadota</taxon>
        <taxon>Betaproteobacteria</taxon>
        <taxon>Nitrosomonadales</taxon>
        <taxon>Thiobacillaceae</taxon>
        <taxon>Parasulfuritortus</taxon>
    </lineage>
</organism>
<dbReference type="RefSeq" id="WP_131446761.1">
    <property type="nucleotide sequence ID" value="NZ_SJZB01000033.1"/>
</dbReference>
<dbReference type="AlphaFoldDB" id="A0A4R1BCJ2"/>
<protein>
    <submittedName>
        <fullName evidence="1">Uncharacterized protein</fullName>
    </submittedName>
</protein>
<comment type="caution">
    <text evidence="1">The sequence shown here is derived from an EMBL/GenBank/DDBJ whole genome shotgun (WGS) entry which is preliminary data.</text>
</comment>
<evidence type="ECO:0000313" key="2">
    <source>
        <dbReference type="Proteomes" id="UP000295443"/>
    </source>
</evidence>
<dbReference type="EMBL" id="SJZB01000033">
    <property type="protein sequence ID" value="TCJ14707.1"/>
    <property type="molecule type" value="Genomic_DNA"/>
</dbReference>